<dbReference type="STRING" id="3983.A0A2C9U539"/>
<sequence length="129" mass="15367">MATSQKANITKATTSNFWTKTIYIFKLFGPLVRVLRLVDDRAKEIIIKSFGENEDKYKKVFEIIDKRWESQLHHILHAAGHYLNLEFFYSNSYLSEDLEVMNGLYQVMQRLLRTRDEQQKVMNQLLCME</sequence>
<name>A0A2C9U539_MANES</name>
<protein>
    <recommendedName>
        <fullName evidence="2">DUF4371 domain-containing protein</fullName>
    </recommendedName>
</protein>
<dbReference type="AlphaFoldDB" id="A0A2C9U539"/>
<gene>
    <name evidence="1" type="ORF">MANES_17G018700</name>
</gene>
<evidence type="ECO:0008006" key="2">
    <source>
        <dbReference type="Google" id="ProtNLM"/>
    </source>
</evidence>
<organism evidence="1">
    <name type="scientific">Manihot esculenta</name>
    <name type="common">Cassava</name>
    <name type="synonym">Jatropha manihot</name>
    <dbReference type="NCBI Taxonomy" id="3983"/>
    <lineage>
        <taxon>Eukaryota</taxon>
        <taxon>Viridiplantae</taxon>
        <taxon>Streptophyta</taxon>
        <taxon>Embryophyta</taxon>
        <taxon>Tracheophyta</taxon>
        <taxon>Spermatophyta</taxon>
        <taxon>Magnoliopsida</taxon>
        <taxon>eudicotyledons</taxon>
        <taxon>Gunneridae</taxon>
        <taxon>Pentapetalae</taxon>
        <taxon>rosids</taxon>
        <taxon>fabids</taxon>
        <taxon>Malpighiales</taxon>
        <taxon>Euphorbiaceae</taxon>
        <taxon>Crotonoideae</taxon>
        <taxon>Manihoteae</taxon>
        <taxon>Manihot</taxon>
    </lineage>
</organism>
<dbReference type="EMBL" id="CM004403">
    <property type="protein sequence ID" value="OAY24475.1"/>
    <property type="molecule type" value="Genomic_DNA"/>
</dbReference>
<dbReference type="SUPFAM" id="SSF53098">
    <property type="entry name" value="Ribonuclease H-like"/>
    <property type="match status" value="1"/>
</dbReference>
<accession>A0A2C9U539</accession>
<proteinExistence type="predicted"/>
<dbReference type="InterPro" id="IPR012337">
    <property type="entry name" value="RNaseH-like_sf"/>
</dbReference>
<evidence type="ECO:0000313" key="1">
    <source>
        <dbReference type="EMBL" id="OAY24475.1"/>
    </source>
</evidence>
<reference evidence="1" key="1">
    <citation type="submission" date="2016-02" db="EMBL/GenBank/DDBJ databases">
        <title>WGS assembly of Manihot esculenta.</title>
        <authorList>
            <person name="Bredeson J.V."/>
            <person name="Prochnik S.E."/>
            <person name="Lyons J.B."/>
            <person name="Schmutz J."/>
            <person name="Grimwood J."/>
            <person name="Vrebalov J."/>
            <person name="Bart R.S."/>
            <person name="Amuge T."/>
            <person name="Ferguson M.E."/>
            <person name="Green R."/>
            <person name="Putnam N."/>
            <person name="Stites J."/>
            <person name="Rounsley S."/>
            <person name="Rokhsar D.S."/>
        </authorList>
    </citation>
    <scope>NUCLEOTIDE SEQUENCE [LARGE SCALE GENOMIC DNA]</scope>
    <source>
        <tissue evidence="1">Leaf</tissue>
    </source>
</reference>